<evidence type="ECO:0000256" key="1">
    <source>
        <dbReference type="SAM" id="MobiDB-lite"/>
    </source>
</evidence>
<feature type="region of interest" description="Disordered" evidence="1">
    <location>
        <begin position="166"/>
        <end position="195"/>
    </location>
</feature>
<comment type="caution">
    <text evidence="2">The sequence shown here is derived from an EMBL/GenBank/DDBJ whole genome shotgun (WGS) entry which is preliminary data.</text>
</comment>
<feature type="region of interest" description="Disordered" evidence="1">
    <location>
        <begin position="456"/>
        <end position="508"/>
    </location>
</feature>
<feature type="compositionally biased region" description="Low complexity" evidence="1">
    <location>
        <begin position="176"/>
        <end position="195"/>
    </location>
</feature>
<accession>A0A699ZQA1</accession>
<reference evidence="2 3" key="1">
    <citation type="submission" date="2020-02" db="EMBL/GenBank/DDBJ databases">
        <title>Draft genome sequence of Haematococcus lacustris strain NIES-144.</title>
        <authorList>
            <person name="Morimoto D."/>
            <person name="Nakagawa S."/>
            <person name="Yoshida T."/>
            <person name="Sawayama S."/>
        </authorList>
    </citation>
    <scope>NUCLEOTIDE SEQUENCE [LARGE SCALE GENOMIC DNA]</scope>
    <source>
        <strain evidence="2 3">NIES-144</strain>
    </source>
</reference>
<sequence length="678" mass="71244">MISPTTRIMQLLPMKLLMQPHAVDGFDLGFYCSDPPWSSQELGELLDRMSEAGRVVRDTRGNIKLAKTPPLTPASSSTAAAATAHLDPSPSSWVQEAAGSPRQRAAAAATGPKPATEQEAGGVLGVSLEKEVAPKATASELSRVLDVLAAEGQLVRDPRGNLRLVRRKGPQPALPPNNQHHLQQPPAPALPAAADPAGHQLYSWSDQSTDSDFEPDSPVESSAWDLAATFPEAFFDIQGVAQQALDLLQRNHCLGVEQVHALMRDDNGQAHLALWQVDAALCRLHDEFEAEGEGAADEAEQGAAVEQQWGEEGFMEAAAFEKQWGDEEAVEGTAAEQQWGGEGFLGAAALGQQWGESEASAAEQDALFEHEKEQAVEEEVESWFPSQALPTGAEAGPGPGLLEGSPAEALRSSPQPAGVLPAGQPADQADGDAGVDEAGSHLDSPMLPVELVAQADTATAHHSPPSATPLVAAGPAVDGGSAAAAKTGRRRSGSATGPGGAAAPGLTKKERASLVGKRTYALRRLRKEFDAGNMQAEEFAASAAAIEAQEPPQPAHHFFNAWALGTPHSPLALTCVEDLEAPQEQLSPWALASLMAGLAGVHADLHSDAVGMKRKLQQLRASEVEGLLMMELQQDEELQQAHSQLQAMYTAQQGQGTDPPSQQQGSLVQLRAVTAATA</sequence>
<gene>
    <name evidence="2" type="ORF">HaLaN_14825</name>
</gene>
<name>A0A699ZQA1_HAELA</name>
<organism evidence="2 3">
    <name type="scientific">Haematococcus lacustris</name>
    <name type="common">Green alga</name>
    <name type="synonym">Haematococcus pluvialis</name>
    <dbReference type="NCBI Taxonomy" id="44745"/>
    <lineage>
        <taxon>Eukaryota</taxon>
        <taxon>Viridiplantae</taxon>
        <taxon>Chlorophyta</taxon>
        <taxon>core chlorophytes</taxon>
        <taxon>Chlorophyceae</taxon>
        <taxon>CS clade</taxon>
        <taxon>Chlamydomonadales</taxon>
        <taxon>Haematococcaceae</taxon>
        <taxon>Haematococcus</taxon>
    </lineage>
</organism>
<feature type="compositionally biased region" description="Low complexity" evidence="1">
    <location>
        <begin position="97"/>
        <end position="115"/>
    </location>
</feature>
<feature type="region of interest" description="Disordered" evidence="1">
    <location>
        <begin position="65"/>
        <end position="122"/>
    </location>
</feature>
<feature type="compositionally biased region" description="Low complexity" evidence="1">
    <location>
        <begin position="66"/>
        <end position="90"/>
    </location>
</feature>
<dbReference type="EMBL" id="BLLF01001245">
    <property type="protein sequence ID" value="GFH18082.1"/>
    <property type="molecule type" value="Genomic_DNA"/>
</dbReference>
<proteinExistence type="predicted"/>
<dbReference type="AlphaFoldDB" id="A0A699ZQA1"/>
<feature type="region of interest" description="Disordered" evidence="1">
    <location>
        <begin position="370"/>
        <end position="442"/>
    </location>
</feature>
<evidence type="ECO:0000313" key="2">
    <source>
        <dbReference type="EMBL" id="GFH18082.1"/>
    </source>
</evidence>
<keyword evidence="3" id="KW-1185">Reference proteome</keyword>
<dbReference type="Proteomes" id="UP000485058">
    <property type="component" value="Unassembled WGS sequence"/>
</dbReference>
<protein>
    <submittedName>
        <fullName evidence="2">Uncharacterized protein</fullName>
    </submittedName>
</protein>
<evidence type="ECO:0000313" key="3">
    <source>
        <dbReference type="Proteomes" id="UP000485058"/>
    </source>
</evidence>